<dbReference type="Gene3D" id="1.20.80.10">
    <property type="match status" value="1"/>
</dbReference>
<keyword evidence="1" id="KW-0446">Lipid-binding</keyword>
<protein>
    <recommendedName>
        <fullName evidence="2">ACB domain-containing protein</fullName>
    </recommendedName>
</protein>
<dbReference type="InterPro" id="IPR014352">
    <property type="entry name" value="FERM/acyl-CoA-bd_prot_sf"/>
</dbReference>
<dbReference type="EMBL" id="MIYZ01000015">
    <property type="protein sequence ID" value="OIR22379.1"/>
    <property type="molecule type" value="Genomic_DNA"/>
</dbReference>
<reference evidence="3 4" key="1">
    <citation type="submission" date="2016-08" db="EMBL/GenBank/DDBJ databases">
        <title>New Insights into Marine Group III Euryarchaeota, from dark to light.</title>
        <authorList>
            <person name="Haro-Moreno J.M."/>
            <person name="Rodriguez-Valera F."/>
            <person name="Lopez-Garcia P."/>
            <person name="Moreira D."/>
            <person name="Martin-Cuadrado A.B."/>
        </authorList>
    </citation>
    <scope>NUCLEOTIDE SEQUENCE [LARGE SCALE GENOMIC DNA]</scope>
    <source>
        <strain evidence="3">CG-Epi2</strain>
    </source>
</reference>
<dbReference type="InterPro" id="IPR032710">
    <property type="entry name" value="NTF2-like_dom_sf"/>
</dbReference>
<evidence type="ECO:0000256" key="1">
    <source>
        <dbReference type="ARBA" id="ARBA00023121"/>
    </source>
</evidence>
<evidence type="ECO:0000313" key="4">
    <source>
        <dbReference type="Proteomes" id="UP000183615"/>
    </source>
</evidence>
<dbReference type="SUPFAM" id="SSF54427">
    <property type="entry name" value="NTF2-like"/>
    <property type="match status" value="1"/>
</dbReference>
<dbReference type="PROSITE" id="PS51228">
    <property type="entry name" value="ACB_2"/>
    <property type="match status" value="1"/>
</dbReference>
<dbReference type="InterPro" id="IPR037401">
    <property type="entry name" value="SnoaL-like"/>
</dbReference>
<dbReference type="PANTHER" id="PTHR23310:SF62">
    <property type="entry name" value="ACYL-COA BINDING PROTEIN 1, ISOFORM A"/>
    <property type="match status" value="1"/>
</dbReference>
<dbReference type="Pfam" id="PF12680">
    <property type="entry name" value="SnoaL_2"/>
    <property type="match status" value="1"/>
</dbReference>
<dbReference type="PRINTS" id="PR00689">
    <property type="entry name" value="ACOABINDINGP"/>
</dbReference>
<dbReference type="GO" id="GO:0006631">
    <property type="term" value="P:fatty acid metabolic process"/>
    <property type="evidence" value="ECO:0007669"/>
    <property type="project" value="TreeGrafter"/>
</dbReference>
<evidence type="ECO:0000313" key="3">
    <source>
        <dbReference type="EMBL" id="OIR22379.1"/>
    </source>
</evidence>
<comment type="caution">
    <text evidence="3">The sequence shown here is derived from an EMBL/GenBank/DDBJ whole genome shotgun (WGS) entry which is preliminary data.</text>
</comment>
<gene>
    <name evidence="3" type="ORF">BET99_04450</name>
</gene>
<dbReference type="Pfam" id="PF00887">
    <property type="entry name" value="ACBP"/>
    <property type="match status" value="1"/>
</dbReference>
<dbReference type="InterPro" id="IPR035984">
    <property type="entry name" value="Acyl-CoA-binding_sf"/>
</dbReference>
<sequence length="261" mass="30367">MNKPMEEKKETFEDCCLFVEANTEQLDQGILLKLYSYYKQATKGDAIGVRPGILNMRARTKYDKWANLSGMTKEKAQQKYIETVQNLTITKQSPPNLEDKHSVAKRMLNKTLDSEEYVEIKELWKAHSIAEDKRDIEGLMATLTEDCRYEIPQIGKIYENKEGATQFYHDLLGAFPDIVFSLTQIYISPQGVVEEATVKATHEKDWLVLPASGEPVEFEVAIFFPWDSKAKRFKGERVYFNFDRKFYRKYGMEPPFPELEE</sequence>
<proteinExistence type="predicted"/>
<evidence type="ECO:0000259" key="2">
    <source>
        <dbReference type="PROSITE" id="PS51228"/>
    </source>
</evidence>
<dbReference type="SUPFAM" id="SSF47027">
    <property type="entry name" value="Acyl-CoA binding protein"/>
    <property type="match status" value="1"/>
</dbReference>
<dbReference type="PANTHER" id="PTHR23310">
    <property type="entry name" value="ACYL-COA-BINDING PROTEIN, ACBP"/>
    <property type="match status" value="1"/>
</dbReference>
<accession>A0A1J5TQB0</accession>
<name>A0A1J5TQB0_9ARCH</name>
<dbReference type="Proteomes" id="UP000183615">
    <property type="component" value="Unassembled WGS sequence"/>
</dbReference>
<organism evidence="3 4">
    <name type="scientific">Marine Group III euryarchaeote CG-Epi2</name>
    <dbReference type="NCBI Taxonomy" id="1888996"/>
    <lineage>
        <taxon>Archaea</taxon>
        <taxon>Methanobacteriati</taxon>
        <taxon>Thermoplasmatota</taxon>
        <taxon>Thermoplasmata</taxon>
        <taxon>Candidatus Thermoprofundales</taxon>
    </lineage>
</organism>
<dbReference type="InterPro" id="IPR000582">
    <property type="entry name" value="Acyl-CoA-binding_protein"/>
</dbReference>
<feature type="domain" description="ACB" evidence="2">
    <location>
        <begin position="8"/>
        <end position="93"/>
    </location>
</feature>
<dbReference type="GO" id="GO:0000062">
    <property type="term" value="F:fatty-acyl-CoA binding"/>
    <property type="evidence" value="ECO:0007669"/>
    <property type="project" value="InterPro"/>
</dbReference>
<dbReference type="Gene3D" id="3.10.450.50">
    <property type="match status" value="1"/>
</dbReference>
<dbReference type="AlphaFoldDB" id="A0A1J5TQB0"/>